<feature type="compositionally biased region" description="Low complexity" evidence="1">
    <location>
        <begin position="52"/>
        <end position="66"/>
    </location>
</feature>
<evidence type="ECO:0000256" key="1">
    <source>
        <dbReference type="SAM" id="MobiDB-lite"/>
    </source>
</evidence>
<protein>
    <submittedName>
        <fullName evidence="2">Uncharacterized protein</fullName>
    </submittedName>
</protein>
<reference evidence="2 3" key="1">
    <citation type="journal article" date="2021" name="BMC Biol.">
        <title>Horizontally acquired antibacterial genes associated with adaptive radiation of ladybird beetles.</title>
        <authorList>
            <person name="Li H.S."/>
            <person name="Tang X.F."/>
            <person name="Huang Y.H."/>
            <person name="Xu Z.Y."/>
            <person name="Chen M.L."/>
            <person name="Du X.Y."/>
            <person name="Qiu B.Y."/>
            <person name="Chen P.T."/>
            <person name="Zhang W."/>
            <person name="Slipinski A."/>
            <person name="Escalona H.E."/>
            <person name="Waterhouse R.M."/>
            <person name="Zwick A."/>
            <person name="Pang H."/>
        </authorList>
    </citation>
    <scope>NUCLEOTIDE SEQUENCE [LARGE SCALE GENOMIC DNA]</scope>
    <source>
        <strain evidence="2">SYSU2018</strain>
    </source>
</reference>
<dbReference type="Proteomes" id="UP001516400">
    <property type="component" value="Unassembled WGS sequence"/>
</dbReference>
<feature type="region of interest" description="Disordered" evidence="1">
    <location>
        <begin position="43"/>
        <end position="66"/>
    </location>
</feature>
<accession>A0ABD2NX01</accession>
<feature type="non-terminal residue" evidence="2">
    <location>
        <position position="1"/>
    </location>
</feature>
<evidence type="ECO:0000313" key="3">
    <source>
        <dbReference type="Proteomes" id="UP001516400"/>
    </source>
</evidence>
<sequence>TQKLNKIEIDLSTLGNIEEKTDSSTPKEDKNYEAWTEVTYKNNRRKRADLKPSSPNSHSSSSTALV</sequence>
<evidence type="ECO:0000313" key="2">
    <source>
        <dbReference type="EMBL" id="KAL3282755.1"/>
    </source>
</evidence>
<gene>
    <name evidence="2" type="ORF">HHI36_005922</name>
</gene>
<proteinExistence type="predicted"/>
<keyword evidence="3" id="KW-1185">Reference proteome</keyword>
<organism evidence="2 3">
    <name type="scientific">Cryptolaemus montrouzieri</name>
    <dbReference type="NCBI Taxonomy" id="559131"/>
    <lineage>
        <taxon>Eukaryota</taxon>
        <taxon>Metazoa</taxon>
        <taxon>Ecdysozoa</taxon>
        <taxon>Arthropoda</taxon>
        <taxon>Hexapoda</taxon>
        <taxon>Insecta</taxon>
        <taxon>Pterygota</taxon>
        <taxon>Neoptera</taxon>
        <taxon>Endopterygota</taxon>
        <taxon>Coleoptera</taxon>
        <taxon>Polyphaga</taxon>
        <taxon>Cucujiformia</taxon>
        <taxon>Coccinelloidea</taxon>
        <taxon>Coccinellidae</taxon>
        <taxon>Scymninae</taxon>
        <taxon>Scymnini</taxon>
        <taxon>Cryptolaemus</taxon>
    </lineage>
</organism>
<name>A0ABD2NX01_9CUCU</name>
<dbReference type="EMBL" id="JABFTP020000144">
    <property type="protein sequence ID" value="KAL3282755.1"/>
    <property type="molecule type" value="Genomic_DNA"/>
</dbReference>
<dbReference type="AlphaFoldDB" id="A0ABD2NX01"/>
<comment type="caution">
    <text evidence="2">The sequence shown here is derived from an EMBL/GenBank/DDBJ whole genome shotgun (WGS) entry which is preliminary data.</text>
</comment>